<dbReference type="EMBL" id="SDOX01000005">
    <property type="protein sequence ID" value="TFJ87457.1"/>
    <property type="molecule type" value="Genomic_DNA"/>
</dbReference>
<proteinExistence type="predicted"/>
<accession>A0A4D9DAQ7</accession>
<dbReference type="Pfam" id="PF00498">
    <property type="entry name" value="FHA"/>
    <property type="match status" value="1"/>
</dbReference>
<comment type="caution">
    <text evidence="4">The sequence shown here is derived from an EMBL/GenBank/DDBJ whole genome shotgun (WGS) entry which is preliminary data.</text>
</comment>
<feature type="compositionally biased region" description="Polar residues" evidence="2">
    <location>
        <begin position="608"/>
        <end position="625"/>
    </location>
</feature>
<feature type="region of interest" description="Disordered" evidence="2">
    <location>
        <begin position="105"/>
        <end position="124"/>
    </location>
</feature>
<evidence type="ECO:0000313" key="4">
    <source>
        <dbReference type="EMBL" id="TFJ87457.1"/>
    </source>
</evidence>
<feature type="domain" description="FHA" evidence="3">
    <location>
        <begin position="62"/>
        <end position="147"/>
    </location>
</feature>
<keyword evidence="5" id="KW-1185">Reference proteome</keyword>
<evidence type="ECO:0000259" key="3">
    <source>
        <dbReference type="PROSITE" id="PS50006"/>
    </source>
</evidence>
<reference evidence="4 5" key="1">
    <citation type="submission" date="2019-01" db="EMBL/GenBank/DDBJ databases">
        <title>Nuclear Genome Assembly of the Microalgal Biofuel strain Nannochloropsis salina CCMP1776.</title>
        <authorList>
            <person name="Hovde B."/>
        </authorList>
    </citation>
    <scope>NUCLEOTIDE SEQUENCE [LARGE SCALE GENOMIC DNA]</scope>
    <source>
        <strain evidence="4 5">CCMP1776</strain>
    </source>
</reference>
<dbReference type="Proteomes" id="UP000355283">
    <property type="component" value="Unassembled WGS sequence"/>
</dbReference>
<feature type="compositionally biased region" description="Basic and acidic residues" evidence="2">
    <location>
        <begin position="638"/>
        <end position="647"/>
    </location>
</feature>
<organism evidence="4 5">
    <name type="scientific">Nannochloropsis salina CCMP1776</name>
    <dbReference type="NCBI Taxonomy" id="1027361"/>
    <lineage>
        <taxon>Eukaryota</taxon>
        <taxon>Sar</taxon>
        <taxon>Stramenopiles</taxon>
        <taxon>Ochrophyta</taxon>
        <taxon>Eustigmatophyceae</taxon>
        <taxon>Eustigmatales</taxon>
        <taxon>Monodopsidaceae</taxon>
        <taxon>Microchloropsis</taxon>
        <taxon>Microchloropsis salina</taxon>
    </lineage>
</organism>
<dbReference type="InterPro" id="IPR000253">
    <property type="entry name" value="FHA_dom"/>
</dbReference>
<evidence type="ECO:0000256" key="2">
    <source>
        <dbReference type="SAM" id="MobiDB-lite"/>
    </source>
</evidence>
<feature type="compositionally biased region" description="Acidic residues" evidence="2">
    <location>
        <begin position="659"/>
        <end position="672"/>
    </location>
</feature>
<dbReference type="InterPro" id="IPR008984">
    <property type="entry name" value="SMAD_FHA_dom_sf"/>
</dbReference>
<feature type="region of interest" description="Disordered" evidence="2">
    <location>
        <begin position="602"/>
        <end position="690"/>
    </location>
</feature>
<feature type="compositionally biased region" description="Basic and acidic residues" evidence="2">
    <location>
        <begin position="677"/>
        <end position="690"/>
    </location>
</feature>
<feature type="region of interest" description="Disordered" evidence="2">
    <location>
        <begin position="206"/>
        <end position="236"/>
    </location>
</feature>
<dbReference type="AlphaFoldDB" id="A0A4D9DAQ7"/>
<evidence type="ECO:0000256" key="1">
    <source>
        <dbReference type="SAM" id="Coils"/>
    </source>
</evidence>
<dbReference type="OrthoDB" id="1305878at2759"/>
<dbReference type="SMART" id="SM00240">
    <property type="entry name" value="FHA"/>
    <property type="match status" value="1"/>
</dbReference>
<feature type="coiled-coil region" evidence="1">
    <location>
        <begin position="535"/>
        <end position="569"/>
    </location>
</feature>
<dbReference type="Gene3D" id="2.60.200.20">
    <property type="match status" value="1"/>
</dbReference>
<sequence>MPPTNPDSLVITSVGDATPPLPLAYGKLTLECTSEAFPAELQGVPKEILLALSKHTVGRVPISGGEGVEGLWKGSAPIKIPRHYVLNKAYISSMHCRFEVLEDAEGAEEKENSRASGRWEPGEHARSLSLRLTDTSTNGTYVNGTPVGKGKSVLLMDGDLVTLYRPRDTHKPALSYLYKVEKEGYTDMAYRARRHDEASYARALNTAPSAKPSLGPSVPPTRGPGEGGGVLEETRRRNVELEEQVKALEAEGQEAKAKVQSLEAARREQEASHTTALSKLEEELAVVRAALETAETDQIGKEERGKEEETALVAARKEVTALESSLEGLRLRLQERECSVAELQQDKVELEGKVAELGGSLAAERRERERMNTALEKESGRAKSLEGKLNDLKKSCMALEEEAHRVSLDLRQAREEKEEAQRLVDENNNVLAGHEAVKGEVMELRTIVENQREEIERKRKELDRLQGHAVKHERLLEEKLAAQQLAKETREELEAKIKDLNSLTSRASVLQAAVDASVEEVGLLQSSHASLQGKEAQLLADLAAADKRKEGVEEEARVLRDRVSQLETGQRAALESFKEWQVASATLLSSVESHLQVPLQCFRPSPSSPMTQVQQHPQAPTQLSAAGSPCEAEGEAGEGGREREGVQKRRRGGRGLDLINEEGEMEGEEEESAVIMEDGREGNNVEEARRNSAGKFAVECESKRQKVYEGRRAFDPESDGEENVETLQGKEKK</sequence>
<feature type="region of interest" description="Disordered" evidence="2">
    <location>
        <begin position="709"/>
        <end position="733"/>
    </location>
</feature>
<keyword evidence="1" id="KW-0175">Coiled coil</keyword>
<dbReference type="SUPFAM" id="SSF49879">
    <property type="entry name" value="SMAD/FHA domain"/>
    <property type="match status" value="1"/>
</dbReference>
<gene>
    <name evidence="4" type="ORF">NSK_000810</name>
</gene>
<dbReference type="PROSITE" id="PS50006">
    <property type="entry name" value="FHA_DOMAIN"/>
    <property type="match status" value="1"/>
</dbReference>
<name>A0A4D9DAQ7_9STRA</name>
<protein>
    <recommendedName>
        <fullName evidence="3">FHA domain-containing protein</fullName>
    </recommendedName>
</protein>
<evidence type="ECO:0000313" key="5">
    <source>
        <dbReference type="Proteomes" id="UP000355283"/>
    </source>
</evidence>